<dbReference type="Proteomes" id="UP001328107">
    <property type="component" value="Unassembled WGS sequence"/>
</dbReference>
<name>A0AAN5D1I1_9BILA</name>
<keyword evidence="3" id="KW-1185">Reference proteome</keyword>
<dbReference type="EMBL" id="BTRK01000005">
    <property type="protein sequence ID" value="GMR53904.1"/>
    <property type="molecule type" value="Genomic_DNA"/>
</dbReference>
<feature type="non-terminal residue" evidence="2">
    <location>
        <position position="135"/>
    </location>
</feature>
<feature type="non-terminal residue" evidence="2">
    <location>
        <position position="1"/>
    </location>
</feature>
<feature type="region of interest" description="Disordered" evidence="1">
    <location>
        <begin position="101"/>
        <end position="135"/>
    </location>
</feature>
<feature type="compositionally biased region" description="Low complexity" evidence="1">
    <location>
        <begin position="123"/>
        <end position="135"/>
    </location>
</feature>
<evidence type="ECO:0000313" key="2">
    <source>
        <dbReference type="EMBL" id="GMR53904.1"/>
    </source>
</evidence>
<protein>
    <submittedName>
        <fullName evidence="2">Uncharacterized protein</fullName>
    </submittedName>
</protein>
<gene>
    <name evidence="2" type="ORF">PMAYCL1PPCAC_24099</name>
</gene>
<reference evidence="3" key="1">
    <citation type="submission" date="2022-10" db="EMBL/GenBank/DDBJ databases">
        <title>Genome assembly of Pristionchus species.</title>
        <authorList>
            <person name="Yoshida K."/>
            <person name="Sommer R.J."/>
        </authorList>
    </citation>
    <scope>NUCLEOTIDE SEQUENCE [LARGE SCALE GENOMIC DNA]</scope>
    <source>
        <strain evidence="3">RS5460</strain>
    </source>
</reference>
<comment type="caution">
    <text evidence="2">The sequence shown here is derived from an EMBL/GenBank/DDBJ whole genome shotgun (WGS) entry which is preliminary data.</text>
</comment>
<evidence type="ECO:0000313" key="3">
    <source>
        <dbReference type="Proteomes" id="UP001328107"/>
    </source>
</evidence>
<sequence>PDAAQTRQAAEAAQTAALKAAAASSAAAAHAAAFRKVNKRNVNLLLQDPDLAKYQQYLDILRAHYGIQLPMHPNIAAQQSVPGVPRLQTYSVSSMAHSTPRVSSFAKYTPPPTPSPLFPPQTPSTQSYYSYSSPS</sequence>
<evidence type="ECO:0000256" key="1">
    <source>
        <dbReference type="SAM" id="MobiDB-lite"/>
    </source>
</evidence>
<organism evidence="2 3">
    <name type="scientific">Pristionchus mayeri</name>
    <dbReference type="NCBI Taxonomy" id="1317129"/>
    <lineage>
        <taxon>Eukaryota</taxon>
        <taxon>Metazoa</taxon>
        <taxon>Ecdysozoa</taxon>
        <taxon>Nematoda</taxon>
        <taxon>Chromadorea</taxon>
        <taxon>Rhabditida</taxon>
        <taxon>Rhabditina</taxon>
        <taxon>Diplogasteromorpha</taxon>
        <taxon>Diplogasteroidea</taxon>
        <taxon>Neodiplogasteridae</taxon>
        <taxon>Pristionchus</taxon>
    </lineage>
</organism>
<dbReference type="AlphaFoldDB" id="A0AAN5D1I1"/>
<feature type="compositionally biased region" description="Pro residues" evidence="1">
    <location>
        <begin position="109"/>
        <end position="122"/>
    </location>
</feature>
<accession>A0AAN5D1I1</accession>
<proteinExistence type="predicted"/>